<dbReference type="Proteomes" id="UP001652662">
    <property type="component" value="Chromosome 15"/>
</dbReference>
<evidence type="ECO:0000313" key="2">
    <source>
        <dbReference type="RefSeq" id="XP_070432493.1"/>
    </source>
</evidence>
<protein>
    <submittedName>
        <fullName evidence="2">Uncharacterized protein</fullName>
    </submittedName>
</protein>
<reference evidence="2" key="1">
    <citation type="submission" date="2025-08" db="UniProtKB">
        <authorList>
            <consortium name="RefSeq"/>
        </authorList>
    </citation>
    <scope>IDENTIFICATION</scope>
    <source>
        <tissue evidence="2">Blood</tissue>
    </source>
</reference>
<name>A0ABM4KWC5_EQUPR</name>
<accession>A0ABM4KWC5</accession>
<keyword evidence="1" id="KW-1185">Reference proteome</keyword>
<organism evidence="1 2">
    <name type="scientific">Equus przewalskii</name>
    <name type="common">Przewalski's horse</name>
    <name type="synonym">Equus caballus przewalskii</name>
    <dbReference type="NCBI Taxonomy" id="9798"/>
    <lineage>
        <taxon>Eukaryota</taxon>
        <taxon>Metazoa</taxon>
        <taxon>Chordata</taxon>
        <taxon>Craniata</taxon>
        <taxon>Vertebrata</taxon>
        <taxon>Euteleostomi</taxon>
        <taxon>Mammalia</taxon>
        <taxon>Eutheria</taxon>
        <taxon>Laurasiatheria</taxon>
        <taxon>Perissodactyla</taxon>
        <taxon>Equidae</taxon>
        <taxon>Equus</taxon>
    </lineage>
</organism>
<dbReference type="RefSeq" id="XP_070432493.1">
    <property type="nucleotide sequence ID" value="XM_070576392.1"/>
</dbReference>
<proteinExistence type="predicted"/>
<evidence type="ECO:0000313" key="1">
    <source>
        <dbReference type="Proteomes" id="UP001652662"/>
    </source>
</evidence>
<gene>
    <name evidence="2" type="primary">LOC103556041</name>
</gene>
<sequence length="150" mass="17047">MSVDEERFLLSPNLCCTEEGDWVYQNYASRQAARRTVTRFLPSGAGGGQRSTAQWTCSLPLPVLSLPRPSRLPRRRCGPRGSSSWARPQTLCLLRTLPGLVRRRSLETWNLRTYGLSLRKWPHNGWTREVSCLYRVFKLHALCLGCAGGR</sequence>
<dbReference type="GeneID" id="103556041"/>